<organism evidence="1 2">
    <name type="scientific">Nonomuraea monospora</name>
    <dbReference type="NCBI Taxonomy" id="568818"/>
    <lineage>
        <taxon>Bacteria</taxon>
        <taxon>Bacillati</taxon>
        <taxon>Actinomycetota</taxon>
        <taxon>Actinomycetes</taxon>
        <taxon>Streptosporangiales</taxon>
        <taxon>Streptosporangiaceae</taxon>
        <taxon>Nonomuraea</taxon>
    </lineage>
</organism>
<keyword evidence="2" id="KW-1185">Reference proteome</keyword>
<evidence type="ECO:0000313" key="1">
    <source>
        <dbReference type="EMBL" id="GAA2205517.1"/>
    </source>
</evidence>
<protein>
    <submittedName>
        <fullName evidence="1">Uncharacterized protein</fullName>
    </submittedName>
</protein>
<sequence>MRGSPTEKTGALGATEVMAAFQRLGWGVAATDVQHDLGTDLIVQARDGRMLS</sequence>
<accession>A0ABN3C875</accession>
<dbReference type="EMBL" id="BAAAQX010000002">
    <property type="protein sequence ID" value="GAA2205517.1"/>
    <property type="molecule type" value="Genomic_DNA"/>
</dbReference>
<name>A0ABN3C875_9ACTN</name>
<reference evidence="1 2" key="1">
    <citation type="journal article" date="2019" name="Int. J. Syst. Evol. Microbiol.">
        <title>The Global Catalogue of Microorganisms (GCM) 10K type strain sequencing project: providing services to taxonomists for standard genome sequencing and annotation.</title>
        <authorList>
            <consortium name="The Broad Institute Genomics Platform"/>
            <consortium name="The Broad Institute Genome Sequencing Center for Infectious Disease"/>
            <person name="Wu L."/>
            <person name="Ma J."/>
        </authorList>
    </citation>
    <scope>NUCLEOTIDE SEQUENCE [LARGE SCALE GENOMIC DNA]</scope>
    <source>
        <strain evidence="1 2">JCM 16114</strain>
    </source>
</reference>
<dbReference type="RefSeq" id="WP_344471026.1">
    <property type="nucleotide sequence ID" value="NZ_BAAAQX010000002.1"/>
</dbReference>
<dbReference type="Proteomes" id="UP001499843">
    <property type="component" value="Unassembled WGS sequence"/>
</dbReference>
<evidence type="ECO:0000313" key="2">
    <source>
        <dbReference type="Proteomes" id="UP001499843"/>
    </source>
</evidence>
<proteinExistence type="predicted"/>
<comment type="caution">
    <text evidence="1">The sequence shown here is derived from an EMBL/GenBank/DDBJ whole genome shotgun (WGS) entry which is preliminary data.</text>
</comment>
<gene>
    <name evidence="1" type="ORF">GCM10009850_009750</name>
</gene>